<organism evidence="1 2">
    <name type="scientific">Fusarium oxysporum NRRL 32931</name>
    <dbReference type="NCBI Taxonomy" id="660029"/>
    <lineage>
        <taxon>Eukaryota</taxon>
        <taxon>Fungi</taxon>
        <taxon>Dikarya</taxon>
        <taxon>Ascomycota</taxon>
        <taxon>Pezizomycotina</taxon>
        <taxon>Sordariomycetes</taxon>
        <taxon>Hypocreomycetidae</taxon>
        <taxon>Hypocreales</taxon>
        <taxon>Nectriaceae</taxon>
        <taxon>Fusarium</taxon>
        <taxon>Fusarium oxysporum species complex</taxon>
    </lineage>
</organism>
<reference evidence="1 2" key="1">
    <citation type="submission" date="2011-06" db="EMBL/GenBank/DDBJ databases">
        <title>The Genome Sequence of Fusarium oxysporum FOSC 3-a.</title>
        <authorList>
            <consortium name="The Broad Institute Genome Sequencing Platform"/>
            <person name="Ma L.-J."/>
            <person name="Gale L.R."/>
            <person name="Schwartz D.C."/>
            <person name="Zhou S."/>
            <person name="Corby-Kistler H."/>
            <person name="Young S.K."/>
            <person name="Zeng Q."/>
            <person name="Gargeya S."/>
            <person name="Fitzgerald M."/>
            <person name="Haas B."/>
            <person name="Abouelleil A."/>
            <person name="Alvarado L."/>
            <person name="Arachchi H.M."/>
            <person name="Berlin A."/>
            <person name="Brown A."/>
            <person name="Chapman S.B."/>
            <person name="Chen Z."/>
            <person name="Dunbar C."/>
            <person name="Freedman E."/>
            <person name="Gearin G."/>
            <person name="Gellesch M."/>
            <person name="Goldberg J."/>
            <person name="Griggs A."/>
            <person name="Gujja S."/>
            <person name="Heiman D."/>
            <person name="Howarth C."/>
            <person name="Larson L."/>
            <person name="Lui A."/>
            <person name="MacDonald P.J.P."/>
            <person name="Mehta T."/>
            <person name="Montmayeur A."/>
            <person name="Murphy C."/>
            <person name="Neiman D."/>
            <person name="Pearson M."/>
            <person name="Priest M."/>
            <person name="Roberts A."/>
            <person name="Saif S."/>
            <person name="Shea T."/>
            <person name="Shenoy N."/>
            <person name="Sisk P."/>
            <person name="Stolte C."/>
            <person name="Sykes S."/>
            <person name="Wortman J."/>
            <person name="Nusbaum C."/>
            <person name="Birren B."/>
        </authorList>
    </citation>
    <scope>NUCLEOTIDE SEQUENCE [LARGE SCALE GENOMIC DNA]</scope>
    <source>
        <strain evidence="1 2">FOSC 3-a</strain>
    </source>
</reference>
<gene>
    <name evidence="1" type="ORF">FOYG_17633</name>
</gene>
<evidence type="ECO:0000313" key="2">
    <source>
        <dbReference type="Proteomes" id="UP000030753"/>
    </source>
</evidence>
<proteinExistence type="predicted"/>
<name>W9HG61_FUSOX</name>
<accession>W9HG61</accession>
<dbReference type="AlphaFoldDB" id="W9HG61"/>
<dbReference type="Proteomes" id="UP000030753">
    <property type="component" value="Unassembled WGS sequence"/>
</dbReference>
<evidence type="ECO:0000313" key="1">
    <source>
        <dbReference type="EMBL" id="EWY79186.1"/>
    </source>
</evidence>
<dbReference type="EMBL" id="KI928759">
    <property type="protein sequence ID" value="EWY79186.1"/>
    <property type="molecule type" value="Genomic_DNA"/>
</dbReference>
<dbReference type="HOGENOM" id="CLU_3399402_0_0_1"/>
<protein>
    <submittedName>
        <fullName evidence="1">Uncharacterized protein</fullName>
    </submittedName>
</protein>
<sequence length="31" mass="3771">MVRRSTGRRLIQDRFNTRLSTTSIFCILSWR</sequence>